<organism evidence="1 2">
    <name type="scientific">Agaribacillus aureus</name>
    <dbReference type="NCBI Taxonomy" id="3051825"/>
    <lineage>
        <taxon>Bacteria</taxon>
        <taxon>Pseudomonadati</taxon>
        <taxon>Bacteroidota</taxon>
        <taxon>Cytophagia</taxon>
        <taxon>Cytophagales</taxon>
        <taxon>Splendidivirgaceae</taxon>
        <taxon>Agaribacillus</taxon>
    </lineage>
</organism>
<keyword evidence="2" id="KW-1185">Reference proteome</keyword>
<protein>
    <recommendedName>
        <fullName evidence="3">Outer membrane protein beta-barrel domain-containing protein</fullName>
    </recommendedName>
</protein>
<evidence type="ECO:0000313" key="1">
    <source>
        <dbReference type="EMBL" id="MDN5211077.1"/>
    </source>
</evidence>
<evidence type="ECO:0000313" key="2">
    <source>
        <dbReference type="Proteomes" id="UP001172083"/>
    </source>
</evidence>
<dbReference type="RefSeq" id="WP_346756413.1">
    <property type="nucleotide sequence ID" value="NZ_JAUJEB010000001.1"/>
</dbReference>
<reference evidence="1" key="1">
    <citation type="submission" date="2023-06" db="EMBL/GenBank/DDBJ databases">
        <title>Genomic of Agaribacillus aureum.</title>
        <authorList>
            <person name="Wang G."/>
        </authorList>
    </citation>
    <scope>NUCLEOTIDE SEQUENCE</scope>
    <source>
        <strain evidence="1">BMA12</strain>
    </source>
</reference>
<name>A0ABT8L014_9BACT</name>
<dbReference type="EMBL" id="JAUJEB010000001">
    <property type="protein sequence ID" value="MDN5211077.1"/>
    <property type="molecule type" value="Genomic_DNA"/>
</dbReference>
<proteinExistence type="predicted"/>
<comment type="caution">
    <text evidence="1">The sequence shown here is derived from an EMBL/GenBank/DDBJ whole genome shotgun (WGS) entry which is preliminary data.</text>
</comment>
<accession>A0ABT8L014</accession>
<evidence type="ECO:0008006" key="3">
    <source>
        <dbReference type="Google" id="ProtNLM"/>
    </source>
</evidence>
<dbReference type="Proteomes" id="UP001172083">
    <property type="component" value="Unassembled WGS sequence"/>
</dbReference>
<sequence>MFRLAFCLFFLSAIFNDVFSQEKKEQLAITVTTGFKTGWWIYHRGSSNGSSRNDLGWDRSHYQPKLSLGTGFSYRYSKITTTIFLQAAIFIEDNMLEHEDFKRSRKKYIISDGVVSFLEYGMEVGYDLIAGRNFSLSPTVGAGFFEIGSKHPEKENFGSRHFWHVGIQNQVRKGKFTWVLTPEYQEMTILPKEERNNREKHKIHSLGLNLGLRYWIK</sequence>
<gene>
    <name evidence="1" type="ORF">QQ020_03420</name>
</gene>